<sequence>MRAILLHSRDKAEIQPTQPKTQYITQSTEDSLKLSTLDTLLQHYNFAIRDTTLRIIAGRAVNDGSAIGHLLWGITRKDYDERMRSLRALTFALEDSSYRGSLVVALDTPNGYSAIVRSLELSLDDVEHEKLDDPLYDEYFLRDIGEQRCLLLVSVLIHHRGVGKLVQAQFVEKWLAKQPWGDTDEARRKNFALYMDRKKNRISEICFQLRSSKVGRKALVRSKLTTKLRKPKRDRSANIKVVLEISMANEGDNPLETSQIELVPRVNDQSVEEQRLRRRHREAMVLNDGTHSLGRSDIIEREHDLNS</sequence>
<dbReference type="EMBL" id="RYZI01000081">
    <property type="protein sequence ID" value="RWA11411.1"/>
    <property type="molecule type" value="Genomic_DNA"/>
</dbReference>
<evidence type="ECO:0000313" key="2">
    <source>
        <dbReference type="Proteomes" id="UP000286045"/>
    </source>
</evidence>
<dbReference type="Proteomes" id="UP000286045">
    <property type="component" value="Unassembled WGS sequence"/>
</dbReference>
<name>A0A439DAH5_9PEZI</name>
<evidence type="ECO:0000313" key="1">
    <source>
        <dbReference type="EMBL" id="RWA11411.1"/>
    </source>
</evidence>
<dbReference type="STRING" id="363999.A0A439DAH5"/>
<accession>A0A439DAH5</accession>
<dbReference type="AlphaFoldDB" id="A0A439DAH5"/>
<proteinExistence type="predicted"/>
<protein>
    <submittedName>
        <fullName evidence="1">Uncharacterized protein</fullName>
    </submittedName>
</protein>
<reference evidence="1 2" key="1">
    <citation type="submission" date="2018-12" db="EMBL/GenBank/DDBJ databases">
        <title>Draft genome sequence of Xylaria grammica IHI A82.</title>
        <authorList>
            <person name="Buettner E."/>
            <person name="Kellner H."/>
        </authorList>
    </citation>
    <scope>NUCLEOTIDE SEQUENCE [LARGE SCALE GENOMIC DNA]</scope>
    <source>
        <strain evidence="1 2">IHI A82</strain>
    </source>
</reference>
<comment type="caution">
    <text evidence="1">The sequence shown here is derived from an EMBL/GenBank/DDBJ whole genome shotgun (WGS) entry which is preliminary data.</text>
</comment>
<keyword evidence="2" id="KW-1185">Reference proteome</keyword>
<gene>
    <name evidence="1" type="ORF">EKO27_g3701</name>
</gene>
<organism evidence="1 2">
    <name type="scientific">Xylaria grammica</name>
    <dbReference type="NCBI Taxonomy" id="363999"/>
    <lineage>
        <taxon>Eukaryota</taxon>
        <taxon>Fungi</taxon>
        <taxon>Dikarya</taxon>
        <taxon>Ascomycota</taxon>
        <taxon>Pezizomycotina</taxon>
        <taxon>Sordariomycetes</taxon>
        <taxon>Xylariomycetidae</taxon>
        <taxon>Xylariales</taxon>
        <taxon>Xylariaceae</taxon>
        <taxon>Xylaria</taxon>
    </lineage>
</organism>